<gene>
    <name evidence="2" type="ORF">DBV39_08425</name>
</gene>
<name>A0A2R4XIZ1_9BURK</name>
<keyword evidence="3" id="KW-1185">Reference proteome</keyword>
<dbReference type="AlphaFoldDB" id="A0A2R4XIZ1"/>
<evidence type="ECO:0000313" key="3">
    <source>
        <dbReference type="Proteomes" id="UP000244571"/>
    </source>
</evidence>
<sequence>MGLQLSKDGIEILGLGLHFDEMVVGRKIRTVGRTITEADLVSFVNATGFTEVLFTNTEFLKKDSDIKGRLVPGALVFSMAEGLIMQAAMQHTGYAFLEMDMKIHGPTFVGNTIEVISEITEARPSKSRPDRGIVRTVNTVVNEEGKALMTYTPLRFVKRVTDQA</sequence>
<accession>A0A2R4XIZ1</accession>
<dbReference type="PANTHER" id="PTHR43664">
    <property type="entry name" value="MONOAMINE OXIDASE-RELATED"/>
    <property type="match status" value="1"/>
</dbReference>
<protein>
    <submittedName>
        <fullName evidence="2">Acyl dehydratase</fullName>
    </submittedName>
</protein>
<proteinExistence type="predicted"/>
<evidence type="ECO:0000259" key="1">
    <source>
        <dbReference type="Pfam" id="PF01575"/>
    </source>
</evidence>
<dbReference type="PANTHER" id="PTHR43664:SF1">
    <property type="entry name" value="BETA-METHYLMALYL-COA DEHYDRATASE"/>
    <property type="match status" value="1"/>
</dbReference>
<feature type="domain" description="MaoC-like" evidence="1">
    <location>
        <begin position="24"/>
        <end position="136"/>
    </location>
</feature>
<dbReference type="EMBL" id="CP028901">
    <property type="protein sequence ID" value="AWB33723.1"/>
    <property type="molecule type" value="Genomic_DNA"/>
</dbReference>
<dbReference type="OrthoDB" id="6703795at2"/>
<dbReference type="RefSeq" id="WP_108621152.1">
    <property type="nucleotide sequence ID" value="NZ_CP028901.1"/>
</dbReference>
<dbReference type="SUPFAM" id="SSF54637">
    <property type="entry name" value="Thioesterase/thiol ester dehydrase-isomerase"/>
    <property type="match status" value="1"/>
</dbReference>
<dbReference type="Proteomes" id="UP000244571">
    <property type="component" value="Chromosome"/>
</dbReference>
<reference evidence="2 3" key="1">
    <citation type="submission" date="2018-04" db="EMBL/GenBank/DDBJ databases">
        <title>Bordetella sp. HZ20 isolated from seawater.</title>
        <authorList>
            <person name="Sun C."/>
        </authorList>
    </citation>
    <scope>NUCLEOTIDE SEQUENCE [LARGE SCALE GENOMIC DNA]</scope>
    <source>
        <strain evidence="2 3">HZ20</strain>
    </source>
</reference>
<dbReference type="Gene3D" id="3.10.129.10">
    <property type="entry name" value="Hotdog Thioesterase"/>
    <property type="match status" value="1"/>
</dbReference>
<dbReference type="Pfam" id="PF01575">
    <property type="entry name" value="MaoC_dehydratas"/>
    <property type="match status" value="1"/>
</dbReference>
<organism evidence="2 3">
    <name type="scientific">Orrella marina</name>
    <dbReference type="NCBI Taxonomy" id="2163011"/>
    <lineage>
        <taxon>Bacteria</taxon>
        <taxon>Pseudomonadati</taxon>
        <taxon>Pseudomonadota</taxon>
        <taxon>Betaproteobacteria</taxon>
        <taxon>Burkholderiales</taxon>
        <taxon>Alcaligenaceae</taxon>
        <taxon>Orrella</taxon>
    </lineage>
</organism>
<dbReference type="InterPro" id="IPR002539">
    <property type="entry name" value="MaoC-like_dom"/>
</dbReference>
<dbReference type="InterPro" id="IPR052342">
    <property type="entry name" value="MCH/BMMD"/>
</dbReference>
<dbReference type="InterPro" id="IPR029069">
    <property type="entry name" value="HotDog_dom_sf"/>
</dbReference>
<dbReference type="KEGG" id="boz:DBV39_08425"/>
<evidence type="ECO:0000313" key="2">
    <source>
        <dbReference type="EMBL" id="AWB33723.1"/>
    </source>
</evidence>